<sequence>MGLIHINQFGGMKLGVAKRDLPMEAGQQVDNLSPLVQTFTPLQEDGAPEAIEIFGGTGPVKSLMYYKTGSKTLFGTTFPMNVARALVPDADGSSIPRQRIYVTGDGSTAPGVFWQDNDYASGRKLGVPPPTAKLKLTVVKKDPLTAQTIGPAFDAIAYEMWVGIEKLLVAQWQGQHASATRPGYMDCHTSGTAGYSLGMTGEGDKAYQARVIGAAPDGGLDPFLSMELSQARVLLADLVNVPWISSTLPSTTMWGHTLANTKCAAIVFKAFYPTYSFARTGAAWEALLGIAKPGLPDEPLLSSSELHALLDKAAEKFDTTKNADLAQAIARLDFRYAVLTNMLDGKVGETAISNVAAILNGSTATTRINDAYTAFAQTVYDLMQSAVGVVADSAKVLVESGDALTLYSSNRATAVAAIMAAVKQELTGGVGQITTQTIARAKTLLDAQKRVLYKAASASEAGKQGAVYQASLGLDFTPALRTLYNATTPEAFSDLIDDGSGMVTDTVGRLTATAVVGARDLLETAHADVMAVYAEAIDGVRQSALDYLVSIQVVGRHGDLSGVELKETRAYTWTLVNDWGEESMPYLPGNGNTDAEFELLELDGNDEVLVEAAMPSPMDMASYGYAKWRLYRSNSGSQASAFQLVFEKALTDNLVTDKKSNAALLESLASMTWEPPPVVNGKYLQGICALPNGFMAGFIDKTVYFSEVFRPYAWPSEYTHTFQYPIVGLGVFGQTLVVLTETGPWYLSGSDPSSMSKDDTRSNQACVSARSVCPVEGGVIFASPDGLCLASPTGIQVFLPAPTGKVAWADMDLIHVRHLQCAEHDGVLYFLYGHPDPNGAMWLSALHLQTGKLVNVHLGDADPPVRELSAIYADRSTDTLYGVLASTRQAVKLFTDTTRRRLASFHSKRLTLETYTGFGWLRVLGEQSATEPATVRVFGYAIRPDGSEVEVLLTPAVGHYTVTNTLPVRMPAGRYLEYEVEVQSRARITGVTLASSTAELQAVP</sequence>
<name>A0ABV9QF55_9BURK</name>
<keyword evidence="2" id="KW-1185">Reference proteome</keyword>
<proteinExistence type="predicted"/>
<accession>A0ABV9QF55</accession>
<evidence type="ECO:0000313" key="1">
    <source>
        <dbReference type="EMBL" id="MFC4788345.1"/>
    </source>
</evidence>
<organism evidence="1 2">
    <name type="scientific">Giesbergeria sinuosa</name>
    <dbReference type="NCBI Taxonomy" id="80883"/>
    <lineage>
        <taxon>Bacteria</taxon>
        <taxon>Pseudomonadati</taxon>
        <taxon>Pseudomonadota</taxon>
        <taxon>Betaproteobacteria</taxon>
        <taxon>Burkholderiales</taxon>
        <taxon>Comamonadaceae</taxon>
        <taxon>Giesbergeria</taxon>
    </lineage>
</organism>
<protein>
    <submittedName>
        <fullName evidence="1">Uncharacterized protein</fullName>
    </submittedName>
</protein>
<reference evidence="2" key="1">
    <citation type="journal article" date="2019" name="Int. J. Syst. Evol. Microbiol.">
        <title>The Global Catalogue of Microorganisms (GCM) 10K type strain sequencing project: providing services to taxonomists for standard genome sequencing and annotation.</title>
        <authorList>
            <consortium name="The Broad Institute Genomics Platform"/>
            <consortium name="The Broad Institute Genome Sequencing Center for Infectious Disease"/>
            <person name="Wu L."/>
            <person name="Ma J."/>
        </authorList>
    </citation>
    <scope>NUCLEOTIDE SEQUENCE [LARGE SCALE GENOMIC DNA]</scope>
    <source>
        <strain evidence="2">CCUG 49452</strain>
    </source>
</reference>
<dbReference type="RefSeq" id="WP_382430682.1">
    <property type="nucleotide sequence ID" value="NZ_JBHSHJ010000003.1"/>
</dbReference>
<dbReference type="EMBL" id="JBHSHJ010000003">
    <property type="protein sequence ID" value="MFC4788345.1"/>
    <property type="molecule type" value="Genomic_DNA"/>
</dbReference>
<dbReference type="Proteomes" id="UP001596001">
    <property type="component" value="Unassembled WGS sequence"/>
</dbReference>
<evidence type="ECO:0000313" key="2">
    <source>
        <dbReference type="Proteomes" id="UP001596001"/>
    </source>
</evidence>
<comment type="caution">
    <text evidence="1">The sequence shown here is derived from an EMBL/GenBank/DDBJ whole genome shotgun (WGS) entry which is preliminary data.</text>
</comment>
<gene>
    <name evidence="1" type="ORF">ACFO6X_05025</name>
</gene>